<feature type="compositionally biased region" description="Low complexity" evidence="1">
    <location>
        <begin position="167"/>
        <end position="181"/>
    </location>
</feature>
<comment type="caution">
    <text evidence="2">The sequence shown here is derived from an EMBL/GenBank/DDBJ whole genome shotgun (WGS) entry which is preliminary data.</text>
</comment>
<evidence type="ECO:0000313" key="3">
    <source>
        <dbReference type="Proteomes" id="UP001176521"/>
    </source>
</evidence>
<feature type="compositionally biased region" description="Gly residues" evidence="1">
    <location>
        <begin position="456"/>
        <end position="471"/>
    </location>
</feature>
<feature type="compositionally biased region" description="Low complexity" evidence="1">
    <location>
        <begin position="213"/>
        <end position="228"/>
    </location>
</feature>
<name>A0AAN6G9K3_9BASI</name>
<dbReference type="EMBL" id="JAPDMQ010000267">
    <property type="protein sequence ID" value="KAK0528650.1"/>
    <property type="molecule type" value="Genomic_DNA"/>
</dbReference>
<reference evidence="2" key="1">
    <citation type="journal article" date="2023" name="PhytoFront">
        <title>Draft Genome Resources of Seven Strains of Tilletia horrida, Causal Agent of Kernel Smut of Rice.</title>
        <authorList>
            <person name="Khanal S."/>
            <person name="Antony Babu S."/>
            <person name="Zhou X.G."/>
        </authorList>
    </citation>
    <scope>NUCLEOTIDE SEQUENCE</scope>
    <source>
        <strain evidence="2">TX3</strain>
    </source>
</reference>
<feature type="region of interest" description="Disordered" evidence="1">
    <location>
        <begin position="407"/>
        <end position="485"/>
    </location>
</feature>
<keyword evidence="3" id="KW-1185">Reference proteome</keyword>
<evidence type="ECO:0000313" key="2">
    <source>
        <dbReference type="EMBL" id="KAK0528650.1"/>
    </source>
</evidence>
<feature type="region of interest" description="Disordered" evidence="1">
    <location>
        <begin position="22"/>
        <end position="57"/>
    </location>
</feature>
<feature type="compositionally biased region" description="Gly residues" evidence="1">
    <location>
        <begin position="422"/>
        <end position="432"/>
    </location>
</feature>
<accession>A0AAN6G9K3</accession>
<gene>
    <name evidence="2" type="ORF">OC842_004486</name>
</gene>
<proteinExistence type="predicted"/>
<organism evidence="2 3">
    <name type="scientific">Tilletia horrida</name>
    <dbReference type="NCBI Taxonomy" id="155126"/>
    <lineage>
        <taxon>Eukaryota</taxon>
        <taxon>Fungi</taxon>
        <taxon>Dikarya</taxon>
        <taxon>Basidiomycota</taxon>
        <taxon>Ustilaginomycotina</taxon>
        <taxon>Exobasidiomycetes</taxon>
        <taxon>Tilletiales</taxon>
        <taxon>Tilletiaceae</taxon>
        <taxon>Tilletia</taxon>
    </lineage>
</organism>
<dbReference type="AlphaFoldDB" id="A0AAN6G9K3"/>
<dbReference type="Proteomes" id="UP001176521">
    <property type="component" value="Unassembled WGS sequence"/>
</dbReference>
<feature type="compositionally biased region" description="Gly residues" evidence="1">
    <location>
        <begin position="288"/>
        <end position="299"/>
    </location>
</feature>
<feature type="compositionally biased region" description="Low complexity" evidence="1">
    <location>
        <begin position="407"/>
        <end position="421"/>
    </location>
</feature>
<feature type="region of interest" description="Disordered" evidence="1">
    <location>
        <begin position="167"/>
        <end position="367"/>
    </location>
</feature>
<protein>
    <submittedName>
        <fullName evidence="2">Uncharacterized protein</fullName>
    </submittedName>
</protein>
<feature type="compositionally biased region" description="Pro residues" evidence="1">
    <location>
        <begin position="229"/>
        <end position="238"/>
    </location>
</feature>
<sequence length="485" mass="48398">MSNRRAVDESFALRALSMSQHVIPQRVSSSSSGGGVGDHSRANTSAGDALEEDELEDTTVSQQLYVLSKRASDMADAAFRAEKEVDTAEAEFEACRAAVARHAEALAAAQRGANEAQLVLQIRKGEYEDAVATANHAHYEYGEFFKQQTEAMFASKAVVPQRRVTGAPSSAIAGPSSSSGALMPWHAQSDAGSNKRPRLTLEPPTRGSGVRLAAARRAGAAAAAASVAPTPPQAPPADEPMFSYDDLLTAPGAGADDGSHRGSGGGNGPQERSLVYHPEHAVGNSSRAGGGRGGSGSGGLRASVRGGASPGAGNHSNSANPANEALPTAPPYFRVSTSSSSSSSPNTTGPLPFGGPSRGGASAQAATLARQLLKAKASEMGGAGAESGSSNNNNIAASIMAGAIAAGAGPSQSYSSSSSSTGMGGGSGGLNGYGDPSSMLYHRGDGVDMSDSGSSSRGGGRGRGGRGGGRGRTSRGRGGRGALAG</sequence>
<evidence type="ECO:0000256" key="1">
    <source>
        <dbReference type="SAM" id="MobiDB-lite"/>
    </source>
</evidence>